<keyword evidence="2 3" id="KW-0378">Hydrolase</keyword>
<accession>A0A1C7MM02</accession>
<dbReference type="STRING" id="5627.A0A1C7MM02"/>
<sequence length="342" mass="37416">MIAKVLEPVQEPVVLHEELKTTFTGIVHSISTPEAPVHQYRGIQYATIPARFRQSKLCTSYPPQTDATRYGPICPQPRFKGFEEEMFGLTEECIPDQALKQSEFDCLNLNIACPADVTPESRLPVMMDPRSILSGGNSGSGSNWIFDGGALVQKSMQMGKPVVMVSFNYRLGLLGFAASPALRDDNKAAGDEGVGNYGLRDQRKALEWVYLFISEFGGNPSNITLFGESTGAADILCHLHSSANELHPLFQRAIIQSAAMDVEVPNVHQAGWQLSKIMSAFRVHTVQDLRHVDVDKLVTVSPSFRATDEGSSSAIHGLVLSFPTSRLTILLITAQRSISPSI</sequence>
<dbReference type="InterPro" id="IPR002018">
    <property type="entry name" value="CarbesteraseB"/>
</dbReference>
<dbReference type="InterPro" id="IPR029058">
    <property type="entry name" value="AB_hydrolase_fold"/>
</dbReference>
<dbReference type="SUPFAM" id="SSF53474">
    <property type="entry name" value="alpha/beta-Hydrolases"/>
    <property type="match status" value="1"/>
</dbReference>
<evidence type="ECO:0000259" key="4">
    <source>
        <dbReference type="Pfam" id="PF00135"/>
    </source>
</evidence>
<dbReference type="Pfam" id="PF00135">
    <property type="entry name" value="COesterase"/>
    <property type="match status" value="1"/>
</dbReference>
<proteinExistence type="inferred from homology"/>
<protein>
    <recommendedName>
        <fullName evidence="3">Carboxylic ester hydrolase</fullName>
        <ecNumber evidence="3">3.1.1.-</ecNumber>
    </recommendedName>
</protein>
<comment type="similarity">
    <text evidence="1 3">Belongs to the type-B carboxylesterase/lipase family.</text>
</comment>
<dbReference type="PANTHER" id="PTHR43142:SF5">
    <property type="entry name" value="CARBOXYLIC ESTER HYDROLASE"/>
    <property type="match status" value="1"/>
</dbReference>
<evidence type="ECO:0000256" key="3">
    <source>
        <dbReference type="RuleBase" id="RU361235"/>
    </source>
</evidence>
<evidence type="ECO:0000256" key="1">
    <source>
        <dbReference type="ARBA" id="ARBA00005964"/>
    </source>
</evidence>
<evidence type="ECO:0000256" key="2">
    <source>
        <dbReference type="ARBA" id="ARBA00022801"/>
    </source>
</evidence>
<dbReference type="PROSITE" id="PS00122">
    <property type="entry name" value="CARBOXYLESTERASE_B_1"/>
    <property type="match status" value="1"/>
</dbReference>
<dbReference type="EC" id="3.1.1.-" evidence="3"/>
<dbReference type="PANTHER" id="PTHR43142">
    <property type="entry name" value="CARBOXYLIC ESTER HYDROLASE"/>
    <property type="match status" value="1"/>
</dbReference>
<keyword evidence="6" id="KW-1185">Reference proteome</keyword>
<dbReference type="EMBL" id="LUGG01000002">
    <property type="protein sequence ID" value="OBZ77890.1"/>
    <property type="molecule type" value="Genomic_DNA"/>
</dbReference>
<dbReference type="OrthoDB" id="3200163at2759"/>
<name>A0A1C7MM02_GRIFR</name>
<dbReference type="GO" id="GO:0016787">
    <property type="term" value="F:hydrolase activity"/>
    <property type="evidence" value="ECO:0007669"/>
    <property type="project" value="UniProtKB-KW"/>
</dbReference>
<reference evidence="5 6" key="1">
    <citation type="submission" date="2016-03" db="EMBL/GenBank/DDBJ databases">
        <title>Whole genome sequencing of Grifola frondosa 9006-11.</title>
        <authorList>
            <person name="Min B."/>
            <person name="Park H."/>
            <person name="Kim J.-G."/>
            <person name="Cho H."/>
            <person name="Oh Y.-L."/>
            <person name="Kong W.-S."/>
            <person name="Choi I.-G."/>
        </authorList>
    </citation>
    <scope>NUCLEOTIDE SEQUENCE [LARGE SCALE GENOMIC DNA]</scope>
    <source>
        <strain evidence="5 6">9006-11</strain>
    </source>
</reference>
<dbReference type="InterPro" id="IPR019826">
    <property type="entry name" value="Carboxylesterase_B_AS"/>
</dbReference>
<dbReference type="Gene3D" id="3.40.50.1820">
    <property type="entry name" value="alpha/beta hydrolase"/>
    <property type="match status" value="1"/>
</dbReference>
<organism evidence="5 6">
    <name type="scientific">Grifola frondosa</name>
    <name type="common">Maitake</name>
    <name type="synonym">Polyporus frondosus</name>
    <dbReference type="NCBI Taxonomy" id="5627"/>
    <lineage>
        <taxon>Eukaryota</taxon>
        <taxon>Fungi</taxon>
        <taxon>Dikarya</taxon>
        <taxon>Basidiomycota</taxon>
        <taxon>Agaricomycotina</taxon>
        <taxon>Agaricomycetes</taxon>
        <taxon>Polyporales</taxon>
        <taxon>Grifolaceae</taxon>
        <taxon>Grifola</taxon>
    </lineage>
</organism>
<comment type="caution">
    <text evidence="5">The sequence shown here is derived from an EMBL/GenBank/DDBJ whole genome shotgun (WGS) entry which is preliminary data.</text>
</comment>
<dbReference type="Proteomes" id="UP000092993">
    <property type="component" value="Unassembled WGS sequence"/>
</dbReference>
<gene>
    <name evidence="5" type="primary">LIP3_1</name>
    <name evidence="5" type="ORF">A0H81_02580</name>
</gene>
<evidence type="ECO:0000313" key="6">
    <source>
        <dbReference type="Proteomes" id="UP000092993"/>
    </source>
</evidence>
<dbReference type="AlphaFoldDB" id="A0A1C7MM02"/>
<feature type="domain" description="Carboxylesterase type B" evidence="4">
    <location>
        <begin position="25"/>
        <end position="278"/>
    </location>
</feature>
<evidence type="ECO:0000313" key="5">
    <source>
        <dbReference type="EMBL" id="OBZ77890.1"/>
    </source>
</evidence>